<sequence length="259" mass="28418">MADFRQKLPEEGEFVVATVRSIRNFGAVVTLDEYGGREAFIHLSEVATGWVKYIRDYIREGQKIVGRVIHLDHDKGQVDLSLKRINEHQRREKLQAFKNEQRAQKLVGVVAKGLKMEVPQAMATFGGPLLERYGSLFNAFETASSDPGRFAADGLKGAWVEAFLKVAQENISPPHVQISGVLEVSHPGPTGVEAVREALLAAEGASPKAIEIQYVGAPRYRVVVTGSQYKPTEELLKRASDLALGKIKALGGKGTFTHL</sequence>
<dbReference type="Gene3D" id="2.40.50.140">
    <property type="entry name" value="Nucleic acid-binding proteins"/>
    <property type="match status" value="1"/>
</dbReference>
<dbReference type="AlphaFoldDB" id="T0ZDI4"/>
<dbReference type="InterPro" id="IPR024054">
    <property type="entry name" value="TIF2_asu_middle_sf"/>
</dbReference>
<reference evidence="5" key="1">
    <citation type="submission" date="2013-08" db="EMBL/GenBank/DDBJ databases">
        <authorList>
            <person name="Mendez C."/>
            <person name="Richter M."/>
            <person name="Ferrer M."/>
            <person name="Sanchez J."/>
        </authorList>
    </citation>
    <scope>NUCLEOTIDE SEQUENCE</scope>
</reference>
<dbReference type="InterPro" id="IPR011488">
    <property type="entry name" value="TIF_2_asu"/>
</dbReference>
<dbReference type="SMART" id="SM00316">
    <property type="entry name" value="S1"/>
    <property type="match status" value="1"/>
</dbReference>
<dbReference type="Gene3D" id="1.10.150.190">
    <property type="entry name" value="Translation initiation factor 2, subunit 1, domain 2"/>
    <property type="match status" value="1"/>
</dbReference>
<evidence type="ECO:0000256" key="1">
    <source>
        <dbReference type="ARBA" id="ARBA00007223"/>
    </source>
</evidence>
<dbReference type="PANTHER" id="PTHR10602:SF0">
    <property type="entry name" value="EUKARYOTIC TRANSLATION INITIATION FACTOR 2 SUBUNIT 1"/>
    <property type="match status" value="1"/>
</dbReference>
<dbReference type="PANTHER" id="PTHR10602">
    <property type="entry name" value="EUKARYOTIC TRANSLATION INITIATION FACTOR 2 SUBUNIT 1"/>
    <property type="match status" value="1"/>
</dbReference>
<dbReference type="InterPro" id="IPR024055">
    <property type="entry name" value="TIF2_asu_C"/>
</dbReference>
<evidence type="ECO:0000313" key="5">
    <source>
        <dbReference type="EMBL" id="EQD42287.1"/>
    </source>
</evidence>
<dbReference type="CDD" id="cd04452">
    <property type="entry name" value="S1_IF2_alpha"/>
    <property type="match status" value="1"/>
</dbReference>
<dbReference type="InterPro" id="IPR012340">
    <property type="entry name" value="NA-bd_OB-fold"/>
</dbReference>
<gene>
    <name evidence="5" type="ORF">B2A_10392</name>
</gene>
<dbReference type="SUPFAM" id="SSF110993">
    <property type="entry name" value="eIF-2-alpha, C-terminal domain"/>
    <property type="match status" value="1"/>
</dbReference>
<dbReference type="GO" id="GO:0003723">
    <property type="term" value="F:RNA binding"/>
    <property type="evidence" value="ECO:0007669"/>
    <property type="project" value="InterPro"/>
</dbReference>
<keyword evidence="3" id="KW-0648">Protein biosynthesis</keyword>
<proteinExistence type="inferred from homology"/>
<name>T0ZDI4_9ZZZZ</name>
<dbReference type="FunFam" id="2.40.50.140:FF:000015">
    <property type="entry name" value="Eukaryotic translation initiation factor 2 subunit alpha"/>
    <property type="match status" value="1"/>
</dbReference>
<accession>T0ZDI4</accession>
<dbReference type="InterPro" id="IPR003029">
    <property type="entry name" value="S1_domain"/>
</dbReference>
<dbReference type="GO" id="GO:0003743">
    <property type="term" value="F:translation initiation factor activity"/>
    <property type="evidence" value="ECO:0007669"/>
    <property type="project" value="UniProtKB-KW"/>
</dbReference>
<dbReference type="Gene3D" id="3.30.70.1130">
    <property type="entry name" value="EIF_2_alpha"/>
    <property type="match status" value="1"/>
</dbReference>
<comment type="caution">
    <text evidence="5">The sequence shown here is derived from an EMBL/GenBank/DDBJ whole genome shotgun (WGS) entry which is preliminary data.</text>
</comment>
<evidence type="ECO:0000259" key="4">
    <source>
        <dbReference type="PROSITE" id="PS50126"/>
    </source>
</evidence>
<keyword evidence="2 5" id="KW-0396">Initiation factor</keyword>
<feature type="domain" description="S1 motif" evidence="4">
    <location>
        <begin position="12"/>
        <end position="83"/>
    </location>
</feature>
<dbReference type="PROSITE" id="PS50126">
    <property type="entry name" value="S1"/>
    <property type="match status" value="1"/>
</dbReference>
<dbReference type="SUPFAM" id="SSF116742">
    <property type="entry name" value="eIF2alpha middle domain-like"/>
    <property type="match status" value="1"/>
</dbReference>
<evidence type="ECO:0000256" key="3">
    <source>
        <dbReference type="ARBA" id="ARBA00022917"/>
    </source>
</evidence>
<dbReference type="NCBIfam" id="NF003064">
    <property type="entry name" value="PRK03987.1-4"/>
    <property type="match status" value="1"/>
</dbReference>
<reference evidence="5" key="2">
    <citation type="journal article" date="2014" name="ISME J.">
        <title>Microbial stratification in low pH oxic and suboxic macroscopic growths along an acid mine drainage.</title>
        <authorList>
            <person name="Mendez-Garcia C."/>
            <person name="Mesa V."/>
            <person name="Sprenger R.R."/>
            <person name="Richter M."/>
            <person name="Diez M.S."/>
            <person name="Solano J."/>
            <person name="Bargiela R."/>
            <person name="Golyshina O.V."/>
            <person name="Manteca A."/>
            <person name="Ramos J.L."/>
            <person name="Gallego J.R."/>
            <person name="Llorente I."/>
            <person name="Martins Dos Santos V.A."/>
            <person name="Jensen O.N."/>
            <person name="Pelaez A.I."/>
            <person name="Sanchez J."/>
            <person name="Ferrer M."/>
        </authorList>
    </citation>
    <scope>NUCLEOTIDE SEQUENCE</scope>
</reference>
<dbReference type="EMBL" id="AUZZ01007497">
    <property type="protein sequence ID" value="EQD42287.1"/>
    <property type="molecule type" value="Genomic_DNA"/>
</dbReference>
<dbReference type="GO" id="GO:0043022">
    <property type="term" value="F:ribosome binding"/>
    <property type="evidence" value="ECO:0007669"/>
    <property type="project" value="TreeGrafter"/>
</dbReference>
<dbReference type="InterPro" id="IPR044126">
    <property type="entry name" value="S1_IF2_alpha"/>
</dbReference>
<dbReference type="Pfam" id="PF07541">
    <property type="entry name" value="EIF_2_alpha"/>
    <property type="match status" value="1"/>
</dbReference>
<protein>
    <submittedName>
        <fullName evidence="5">Translation initiation factor IF-2 subunit alpha</fullName>
    </submittedName>
</protein>
<dbReference type="Pfam" id="PF00575">
    <property type="entry name" value="S1"/>
    <property type="match status" value="1"/>
</dbReference>
<comment type="similarity">
    <text evidence="1">Belongs to the eIF-2-alpha family.</text>
</comment>
<evidence type="ECO:0000256" key="2">
    <source>
        <dbReference type="ARBA" id="ARBA00022540"/>
    </source>
</evidence>
<organism evidence="5">
    <name type="scientific">mine drainage metagenome</name>
    <dbReference type="NCBI Taxonomy" id="410659"/>
    <lineage>
        <taxon>unclassified sequences</taxon>
        <taxon>metagenomes</taxon>
        <taxon>ecological metagenomes</taxon>
    </lineage>
</organism>
<dbReference type="SUPFAM" id="SSF50249">
    <property type="entry name" value="Nucleic acid-binding proteins"/>
    <property type="match status" value="1"/>
</dbReference>